<dbReference type="GO" id="GO:0005634">
    <property type="term" value="C:nucleus"/>
    <property type="evidence" value="ECO:0007669"/>
    <property type="project" value="TreeGrafter"/>
</dbReference>
<dbReference type="CDD" id="cd00048">
    <property type="entry name" value="DSRM_SF"/>
    <property type="match status" value="1"/>
</dbReference>
<comment type="caution">
    <text evidence="4">The sequence shown here is derived from an EMBL/GenBank/DDBJ whole genome shotgun (WGS) entry which is preliminary data.</text>
</comment>
<protein>
    <recommendedName>
        <fullName evidence="3">DRBM domain-containing protein</fullName>
    </recommendedName>
</protein>
<dbReference type="PANTHER" id="PTHR46205:SF3">
    <property type="entry name" value="LOQUACIOUS, ISOFORM B"/>
    <property type="match status" value="1"/>
</dbReference>
<dbReference type="AlphaFoldDB" id="A0A814BPU7"/>
<dbReference type="GO" id="GO:0016442">
    <property type="term" value="C:RISC complex"/>
    <property type="evidence" value="ECO:0007669"/>
    <property type="project" value="TreeGrafter"/>
</dbReference>
<reference evidence="4" key="1">
    <citation type="submission" date="2021-02" db="EMBL/GenBank/DDBJ databases">
        <authorList>
            <person name="Nowell W R."/>
        </authorList>
    </citation>
    <scope>NUCLEOTIDE SEQUENCE</scope>
    <source>
        <strain evidence="4">Ploen Becks lab</strain>
    </source>
</reference>
<dbReference type="GO" id="GO:0070920">
    <property type="term" value="P:regulation of regulatory ncRNA processing"/>
    <property type="evidence" value="ECO:0007669"/>
    <property type="project" value="TreeGrafter"/>
</dbReference>
<dbReference type="SMART" id="SM00358">
    <property type="entry name" value="DSRM"/>
    <property type="match status" value="2"/>
</dbReference>
<evidence type="ECO:0000313" key="4">
    <source>
        <dbReference type="EMBL" id="CAF0930369.1"/>
    </source>
</evidence>
<dbReference type="PROSITE" id="PS50137">
    <property type="entry name" value="DS_RBD"/>
    <property type="match status" value="2"/>
</dbReference>
<organism evidence="4 5">
    <name type="scientific">Brachionus calyciflorus</name>
    <dbReference type="NCBI Taxonomy" id="104777"/>
    <lineage>
        <taxon>Eukaryota</taxon>
        <taxon>Metazoa</taxon>
        <taxon>Spiralia</taxon>
        <taxon>Gnathifera</taxon>
        <taxon>Rotifera</taxon>
        <taxon>Eurotatoria</taxon>
        <taxon>Monogononta</taxon>
        <taxon>Pseudotrocha</taxon>
        <taxon>Ploima</taxon>
        <taxon>Brachionidae</taxon>
        <taxon>Brachionus</taxon>
    </lineage>
</organism>
<name>A0A814BPU7_9BILA</name>
<gene>
    <name evidence="4" type="ORF">OXX778_LOCUS12872</name>
</gene>
<dbReference type="Pfam" id="PF00035">
    <property type="entry name" value="dsrm"/>
    <property type="match status" value="1"/>
</dbReference>
<dbReference type="GO" id="GO:0003725">
    <property type="term" value="F:double-stranded RNA binding"/>
    <property type="evidence" value="ECO:0007669"/>
    <property type="project" value="TreeGrafter"/>
</dbReference>
<evidence type="ECO:0000256" key="2">
    <source>
        <dbReference type="PROSITE-ProRule" id="PRU00266"/>
    </source>
</evidence>
<proteinExistence type="predicted"/>
<dbReference type="GO" id="GO:0035197">
    <property type="term" value="F:siRNA binding"/>
    <property type="evidence" value="ECO:0007669"/>
    <property type="project" value="TreeGrafter"/>
</dbReference>
<evidence type="ECO:0000259" key="3">
    <source>
        <dbReference type="PROSITE" id="PS50137"/>
    </source>
</evidence>
<dbReference type="GO" id="GO:0005737">
    <property type="term" value="C:cytoplasm"/>
    <property type="evidence" value="ECO:0007669"/>
    <property type="project" value="TreeGrafter"/>
</dbReference>
<evidence type="ECO:0000256" key="1">
    <source>
        <dbReference type="ARBA" id="ARBA00022884"/>
    </source>
</evidence>
<feature type="domain" description="DRBM" evidence="3">
    <location>
        <begin position="164"/>
        <end position="231"/>
    </location>
</feature>
<feature type="domain" description="DRBM" evidence="3">
    <location>
        <begin position="26"/>
        <end position="91"/>
    </location>
</feature>
<accession>A0A814BPU7</accession>
<dbReference type="EMBL" id="CAJNOC010002393">
    <property type="protein sequence ID" value="CAF0930369.1"/>
    <property type="molecule type" value="Genomic_DNA"/>
</dbReference>
<dbReference type="InterPro" id="IPR014720">
    <property type="entry name" value="dsRBD_dom"/>
</dbReference>
<dbReference type="GO" id="GO:0070578">
    <property type="term" value="C:RISC-loading complex"/>
    <property type="evidence" value="ECO:0007669"/>
    <property type="project" value="TreeGrafter"/>
</dbReference>
<evidence type="ECO:0000313" key="5">
    <source>
        <dbReference type="Proteomes" id="UP000663879"/>
    </source>
</evidence>
<dbReference type="GO" id="GO:0030422">
    <property type="term" value="P:siRNA processing"/>
    <property type="evidence" value="ECO:0007669"/>
    <property type="project" value="TreeGrafter"/>
</dbReference>
<dbReference type="Proteomes" id="UP000663879">
    <property type="component" value="Unassembled WGS sequence"/>
</dbReference>
<dbReference type="InterPro" id="IPR051247">
    <property type="entry name" value="RLC_Component"/>
</dbReference>
<dbReference type="PANTHER" id="PTHR46205">
    <property type="entry name" value="LOQUACIOUS, ISOFORM B"/>
    <property type="match status" value="1"/>
</dbReference>
<dbReference type="OrthoDB" id="10633359at2759"/>
<sequence length="357" mass="40708">MLRLFSMMTKEGELSFNKTHTKTVGTPVSVLFELCAKSYTAPPIYTLINSDNQWFSIECFLGESIHAIGEANNKKKAKHIAALKVLKQLVKINQGVNDSLAEKLNEIITNLKKIDLDDEPRQLLELTNSSLSNECDINLSDIQVSNLNKTNLDLLKNYILNCKNPVGELETLSRKYKINRPSFIFENDGPAHDREFFCEASFDIYKDSAISRSKRLAKKHACYRLLFKIKASGRYGAFTSEENQPKKQIQNETKSPKQNIMDQLKTSKNKTINLIFTNNIEVKDSRFLLEQMCTEEKISYNILSIQKFQDMVIYAVELLTEPRIFYGAFAKSSDVAINRAAFFALSHLKMICTGKNI</sequence>
<dbReference type="SUPFAM" id="SSF54768">
    <property type="entry name" value="dsRNA-binding domain-like"/>
    <property type="match status" value="2"/>
</dbReference>
<keyword evidence="5" id="KW-1185">Reference proteome</keyword>
<keyword evidence="1 2" id="KW-0694">RNA-binding</keyword>
<dbReference type="Gene3D" id="3.30.160.20">
    <property type="match status" value="2"/>
</dbReference>